<feature type="domain" description="Fringe-like glycosyltransferase" evidence="11">
    <location>
        <begin position="103"/>
        <end position="355"/>
    </location>
</feature>
<evidence type="ECO:0000256" key="7">
    <source>
        <dbReference type="ARBA" id="ARBA00022989"/>
    </source>
</evidence>
<comment type="similarity">
    <text evidence="2">Belongs to the glycosyltransferase 31 family.</text>
</comment>
<keyword evidence="8 10" id="KW-0472">Membrane</keyword>
<dbReference type="EMBL" id="HBUF01390407">
    <property type="protein sequence ID" value="CAG6733615.1"/>
    <property type="molecule type" value="Transcribed_RNA"/>
</dbReference>
<dbReference type="Gene3D" id="3.90.550.50">
    <property type="match status" value="1"/>
</dbReference>
<evidence type="ECO:0000256" key="10">
    <source>
        <dbReference type="SAM" id="Phobius"/>
    </source>
</evidence>
<reference evidence="12" key="1">
    <citation type="submission" date="2021-05" db="EMBL/GenBank/DDBJ databases">
        <authorList>
            <person name="Alioto T."/>
            <person name="Alioto T."/>
            <person name="Gomez Garrido J."/>
        </authorList>
    </citation>
    <scope>NUCLEOTIDE SEQUENCE</scope>
</reference>
<evidence type="ECO:0000259" key="11">
    <source>
        <dbReference type="Pfam" id="PF02434"/>
    </source>
</evidence>
<dbReference type="PANTHER" id="PTHR10811">
    <property type="entry name" value="FRINGE-RELATED"/>
    <property type="match status" value="1"/>
</dbReference>
<comment type="subcellular location">
    <subcellularLocation>
        <location evidence="9">Endomembrane system</location>
        <topology evidence="9">Single-pass membrane protein</topology>
    </subcellularLocation>
    <subcellularLocation>
        <location evidence="1">Membrane</location>
        <topology evidence="1">Single-pass type II membrane protein</topology>
    </subcellularLocation>
</comment>
<proteinExistence type="inferred from homology"/>
<keyword evidence="5 10" id="KW-0812">Transmembrane</keyword>
<dbReference type="EMBL" id="HBUF01219831">
    <property type="protein sequence ID" value="CAG6668899.1"/>
    <property type="molecule type" value="Transcribed_RNA"/>
</dbReference>
<dbReference type="InterPro" id="IPR003378">
    <property type="entry name" value="Fringe-like_glycosylTrfase"/>
</dbReference>
<dbReference type="Pfam" id="PF02434">
    <property type="entry name" value="Fringe"/>
    <property type="match status" value="1"/>
</dbReference>
<protein>
    <submittedName>
        <fullName evidence="12">Fringe glycosyltransferase</fullName>
    </submittedName>
</protein>
<feature type="transmembrane region" description="Helical" evidence="10">
    <location>
        <begin position="17"/>
        <end position="34"/>
    </location>
</feature>
<sequence>MNQLDIDSVIMRYIKKLCQWIFCISVIFYTVLIFQTKQDVLQTPSPDATRHTSLPLAADDSNYIYGSESLPSVPSIGGNELLPPLLPIAPVEAAQFVSSSTSLSLNDIFIAVKTTVNYHKTRLPPIINTWFQLAKNQTWFFTDTDDDQLQEITNGHMVNTKCHPGHMRKPLCCKTSVEFDTYLDSNKKWFCHFDDDNYVNVPRLVALLSDYNPQEDWYLGKRSIKTPLKILNREGKNKTAKQQFVKFWFGTGGAGYCISRALALKMLPIASGGKFISICEKIRLPDDCTMGYIIEHRLQRPMTVIDEFHSHLEPMKFLRQDKFVNQVTFSYMQYAKDVVNRLNIESFDTSVDPTRFLSLHCLLFPYFTYCPK</sequence>
<dbReference type="EMBL" id="HBUF01042116">
    <property type="protein sequence ID" value="CAG6618406.1"/>
    <property type="molecule type" value="Transcribed_RNA"/>
</dbReference>
<evidence type="ECO:0000256" key="2">
    <source>
        <dbReference type="ARBA" id="ARBA00008661"/>
    </source>
</evidence>
<dbReference type="AlphaFoldDB" id="A0A8D8WSN5"/>
<evidence type="ECO:0000256" key="3">
    <source>
        <dbReference type="ARBA" id="ARBA00022676"/>
    </source>
</evidence>
<organism evidence="12">
    <name type="scientific">Cacopsylla melanoneura</name>
    <dbReference type="NCBI Taxonomy" id="428564"/>
    <lineage>
        <taxon>Eukaryota</taxon>
        <taxon>Metazoa</taxon>
        <taxon>Ecdysozoa</taxon>
        <taxon>Arthropoda</taxon>
        <taxon>Hexapoda</taxon>
        <taxon>Insecta</taxon>
        <taxon>Pterygota</taxon>
        <taxon>Neoptera</taxon>
        <taxon>Paraneoptera</taxon>
        <taxon>Hemiptera</taxon>
        <taxon>Sternorrhyncha</taxon>
        <taxon>Psylloidea</taxon>
        <taxon>Psyllidae</taxon>
        <taxon>Psyllinae</taxon>
        <taxon>Cacopsylla</taxon>
    </lineage>
</organism>
<keyword evidence="4 12" id="KW-0808">Transferase</keyword>
<evidence type="ECO:0000256" key="6">
    <source>
        <dbReference type="ARBA" id="ARBA00022968"/>
    </source>
</evidence>
<evidence type="ECO:0000256" key="4">
    <source>
        <dbReference type="ARBA" id="ARBA00022679"/>
    </source>
</evidence>
<keyword evidence="7 10" id="KW-1133">Transmembrane helix</keyword>
<accession>A0A8D8WSN5</accession>
<dbReference type="GO" id="GO:0016020">
    <property type="term" value="C:membrane"/>
    <property type="evidence" value="ECO:0007669"/>
    <property type="project" value="UniProtKB-SubCell"/>
</dbReference>
<keyword evidence="6" id="KW-0735">Signal-anchor</keyword>
<evidence type="ECO:0000256" key="1">
    <source>
        <dbReference type="ARBA" id="ARBA00004606"/>
    </source>
</evidence>
<keyword evidence="3" id="KW-0328">Glycosyltransferase</keyword>
<dbReference type="GO" id="GO:0016757">
    <property type="term" value="F:glycosyltransferase activity"/>
    <property type="evidence" value="ECO:0007669"/>
    <property type="project" value="UniProtKB-KW"/>
</dbReference>
<evidence type="ECO:0000256" key="8">
    <source>
        <dbReference type="ARBA" id="ARBA00023136"/>
    </source>
</evidence>
<dbReference type="GO" id="GO:0012505">
    <property type="term" value="C:endomembrane system"/>
    <property type="evidence" value="ECO:0007669"/>
    <property type="project" value="UniProtKB-SubCell"/>
</dbReference>
<evidence type="ECO:0000313" key="12">
    <source>
        <dbReference type="EMBL" id="CAG6668899.1"/>
    </source>
</evidence>
<evidence type="ECO:0000256" key="9">
    <source>
        <dbReference type="ARBA" id="ARBA00037847"/>
    </source>
</evidence>
<evidence type="ECO:0000256" key="5">
    <source>
        <dbReference type="ARBA" id="ARBA00022692"/>
    </source>
</evidence>
<name>A0A8D8WSN5_9HEMI</name>